<proteinExistence type="predicted"/>
<dbReference type="AlphaFoldDB" id="A0A6J6JBQ8"/>
<feature type="transmembrane region" description="Helical" evidence="1">
    <location>
        <begin position="154"/>
        <end position="174"/>
    </location>
</feature>
<feature type="transmembrane region" description="Helical" evidence="1">
    <location>
        <begin position="98"/>
        <end position="118"/>
    </location>
</feature>
<dbReference type="EMBL" id="CAEZVQ010000051">
    <property type="protein sequence ID" value="CAB4634276.1"/>
    <property type="molecule type" value="Genomic_DNA"/>
</dbReference>
<feature type="transmembrane region" description="Helical" evidence="1">
    <location>
        <begin position="222"/>
        <end position="248"/>
    </location>
</feature>
<feature type="transmembrane region" description="Helical" evidence="1">
    <location>
        <begin position="70"/>
        <end position="92"/>
    </location>
</feature>
<feature type="transmembrane region" description="Helical" evidence="1">
    <location>
        <begin position="334"/>
        <end position="353"/>
    </location>
</feature>
<sequence length="369" mass="37928">MICVNGHENASDARFCGTCGQGMASAGSVGHGATGQSQSPGTSIQALKAGLLGDLQLHRHSGYPITLQSILAMVSGGLFAIAIFAISIYAVSSSESESPYAVGFFWSALGCAGLYFLVRFVSSDLIVGATTAFVPLAAFSLLFLFGSAVEEGKIGLALLFLGIGYAAAWALPILRGRPALLTSALLTAGSGLIVLMMQSSIANVADCSDSEYSNCLDDPTELLSAIGEQSAILLLILGIGLLSVAWTMDRKDWPVLGRIFIGVGIVFEISGALGVLSSSDDTTAASILLTIAGVLLVLVAVQRSRKTSLIIGGVGAFIGIIAFINALTESNENPAVFIVLCLLASAGLGFLCLKKSSAIQNTIQSIGKP</sequence>
<evidence type="ECO:0000313" key="2">
    <source>
        <dbReference type="EMBL" id="CAB4634276.1"/>
    </source>
</evidence>
<protein>
    <submittedName>
        <fullName evidence="2">Unannotated protein</fullName>
    </submittedName>
</protein>
<feature type="transmembrane region" description="Helical" evidence="1">
    <location>
        <begin position="181"/>
        <end position="202"/>
    </location>
</feature>
<feature type="transmembrane region" description="Helical" evidence="1">
    <location>
        <begin position="282"/>
        <end position="301"/>
    </location>
</feature>
<evidence type="ECO:0000256" key="1">
    <source>
        <dbReference type="SAM" id="Phobius"/>
    </source>
</evidence>
<feature type="transmembrane region" description="Helical" evidence="1">
    <location>
        <begin position="308"/>
        <end position="328"/>
    </location>
</feature>
<keyword evidence="1" id="KW-0812">Transmembrane</keyword>
<keyword evidence="1" id="KW-1133">Transmembrane helix</keyword>
<name>A0A6J6JBQ8_9ZZZZ</name>
<organism evidence="2">
    <name type="scientific">freshwater metagenome</name>
    <dbReference type="NCBI Taxonomy" id="449393"/>
    <lineage>
        <taxon>unclassified sequences</taxon>
        <taxon>metagenomes</taxon>
        <taxon>ecological metagenomes</taxon>
    </lineage>
</organism>
<keyword evidence="1" id="KW-0472">Membrane</keyword>
<reference evidence="2" key="1">
    <citation type="submission" date="2020-05" db="EMBL/GenBank/DDBJ databases">
        <authorList>
            <person name="Chiriac C."/>
            <person name="Salcher M."/>
            <person name="Ghai R."/>
            <person name="Kavagutti S V."/>
        </authorList>
    </citation>
    <scope>NUCLEOTIDE SEQUENCE</scope>
</reference>
<feature type="transmembrane region" description="Helical" evidence="1">
    <location>
        <begin position="255"/>
        <end position="276"/>
    </location>
</feature>
<feature type="transmembrane region" description="Helical" evidence="1">
    <location>
        <begin position="125"/>
        <end position="148"/>
    </location>
</feature>
<accession>A0A6J6JBQ8</accession>
<gene>
    <name evidence="2" type="ORF">UFOPK2086_00537</name>
</gene>